<feature type="transmembrane region" description="Helical" evidence="6">
    <location>
        <begin position="424"/>
        <end position="442"/>
    </location>
</feature>
<dbReference type="GO" id="GO:0005886">
    <property type="term" value="C:plasma membrane"/>
    <property type="evidence" value="ECO:0007669"/>
    <property type="project" value="UniProtKB-SubCell"/>
</dbReference>
<dbReference type="Pfam" id="PF13520">
    <property type="entry name" value="AA_permease_2"/>
    <property type="match status" value="1"/>
</dbReference>
<dbReference type="eggNOG" id="arCOG00009">
    <property type="taxonomic scope" value="Archaea"/>
</dbReference>
<dbReference type="InterPro" id="IPR050367">
    <property type="entry name" value="APC_superfamily"/>
</dbReference>
<gene>
    <name evidence="8" type="ORF">SAMN05444342_1194</name>
    <name evidence="7" type="ORF">ZOD2009_17588</name>
</gene>
<evidence type="ECO:0000256" key="3">
    <source>
        <dbReference type="ARBA" id="ARBA00022692"/>
    </source>
</evidence>
<feature type="transmembrane region" description="Helical" evidence="6">
    <location>
        <begin position="336"/>
        <end position="355"/>
    </location>
</feature>
<dbReference type="GO" id="GO:0022857">
    <property type="term" value="F:transmembrane transporter activity"/>
    <property type="evidence" value="ECO:0007669"/>
    <property type="project" value="InterPro"/>
</dbReference>
<feature type="transmembrane region" description="Helical" evidence="6">
    <location>
        <begin position="136"/>
        <end position="156"/>
    </location>
</feature>
<evidence type="ECO:0000313" key="10">
    <source>
        <dbReference type="Proteomes" id="UP000184203"/>
    </source>
</evidence>
<dbReference type="Proteomes" id="UP000184203">
    <property type="component" value="Unassembled WGS sequence"/>
</dbReference>
<dbReference type="PATRIC" id="fig|797209.4.peg.3445"/>
<evidence type="ECO:0000313" key="7">
    <source>
        <dbReference type="EMBL" id="EFW90982.1"/>
    </source>
</evidence>
<feature type="transmembrane region" description="Helical" evidence="6">
    <location>
        <begin position="361"/>
        <end position="382"/>
    </location>
</feature>
<evidence type="ECO:0000256" key="6">
    <source>
        <dbReference type="SAM" id="Phobius"/>
    </source>
</evidence>
<reference evidence="8" key="3">
    <citation type="submission" date="2016-11" db="EMBL/GenBank/DDBJ databases">
        <authorList>
            <person name="Jaros S."/>
            <person name="Januszkiewicz K."/>
            <person name="Wedrychowicz H."/>
        </authorList>
    </citation>
    <scope>NUCLEOTIDE SEQUENCE [LARGE SCALE GENOMIC DNA]</scope>
    <source>
        <strain evidence="8">DX253</strain>
    </source>
</reference>
<dbReference type="Proteomes" id="UP000003751">
    <property type="component" value="Unassembled WGS sequence"/>
</dbReference>
<keyword evidence="5 6" id="KW-0472">Membrane</keyword>
<keyword evidence="10" id="KW-1185">Reference proteome</keyword>
<feature type="transmembrane region" description="Helical" evidence="6">
    <location>
        <begin position="402"/>
        <end position="418"/>
    </location>
</feature>
<name>E7QXH9_HALPU</name>
<dbReference type="EMBL" id="FRAN01000001">
    <property type="protein sequence ID" value="SHK28264.1"/>
    <property type="molecule type" value="Genomic_DNA"/>
</dbReference>
<evidence type="ECO:0000256" key="2">
    <source>
        <dbReference type="ARBA" id="ARBA00022475"/>
    </source>
</evidence>
<keyword evidence="2" id="KW-1003">Cell membrane</keyword>
<evidence type="ECO:0000256" key="1">
    <source>
        <dbReference type="ARBA" id="ARBA00004651"/>
    </source>
</evidence>
<dbReference type="OrthoDB" id="200332at2157"/>
<feature type="transmembrane region" description="Helical" evidence="6">
    <location>
        <begin position="106"/>
        <end position="130"/>
    </location>
</feature>
<evidence type="ECO:0000313" key="9">
    <source>
        <dbReference type="Proteomes" id="UP000003751"/>
    </source>
</evidence>
<reference evidence="7 9" key="1">
    <citation type="journal article" date="2014" name="ISME J.">
        <title>Trehalose/2-sulfotrehalose biosynthesis and glycine-betaine uptake are widely spread mechanisms for osmoadaptation in the Halobacteriales.</title>
        <authorList>
            <person name="Youssef N.H."/>
            <person name="Savage-Ashlock K.N."/>
            <person name="McCully A.L."/>
            <person name="Luedtke B."/>
            <person name="Shaw E.I."/>
            <person name="Hoff W.D."/>
            <person name="Elshahed M.S."/>
        </authorList>
    </citation>
    <scope>NUCLEOTIDE SEQUENCE [LARGE SCALE GENOMIC DNA]</scope>
    <source>
        <strain evidence="7 9">DX253</strain>
    </source>
</reference>
<feature type="transmembrane region" description="Helical" evidence="6">
    <location>
        <begin position="234"/>
        <end position="258"/>
    </location>
</feature>
<dbReference type="InterPro" id="IPR002293">
    <property type="entry name" value="AA/rel_permease1"/>
</dbReference>
<keyword evidence="3 6" id="KW-0812">Transmembrane</keyword>
<reference evidence="10" key="2">
    <citation type="submission" date="2016-11" db="EMBL/GenBank/DDBJ databases">
        <authorList>
            <person name="Varghese N."/>
            <person name="Submissions S."/>
        </authorList>
    </citation>
    <scope>NUCLEOTIDE SEQUENCE [LARGE SCALE GENOMIC DNA]</scope>
    <source>
        <strain evidence="10">DX253</strain>
    </source>
</reference>
<dbReference type="PANTHER" id="PTHR42770">
    <property type="entry name" value="AMINO ACID TRANSPORTER-RELATED"/>
    <property type="match status" value="1"/>
</dbReference>
<feature type="transmembrane region" description="Helical" evidence="6">
    <location>
        <begin position="163"/>
        <end position="182"/>
    </location>
</feature>
<dbReference type="STRING" id="797209.GCA_000376445_02926"/>
<evidence type="ECO:0000313" key="8">
    <source>
        <dbReference type="EMBL" id="SHK28264.1"/>
    </source>
</evidence>
<dbReference type="RefSeq" id="WP_007982029.1">
    <property type="nucleotide sequence ID" value="NZ_AEMG01000019.1"/>
</dbReference>
<feature type="transmembrane region" description="Helical" evidence="6">
    <location>
        <begin position="289"/>
        <end position="315"/>
    </location>
</feature>
<sequence>MSEYDGSTADDGLTRTLGLLDCVLLSVGGMVGSAIFVFPGSTGRLAGPASTLAWVVAGLLMMIIALCYTELALAFPKAGGPAVFPAETFGRNRTVRLFASYLEGTSYCIGMVFSVTISALAIAQYLGIAFPRAKGYVVPIALAAIALSFLVNLVGVTSTSRTNLVLSALLLTILLVFVAIGLTRFEPTNYDPFFTSGPAKFFAAVQLALTGYGAWTAIPSVAEEVKRPAKTVPRAILLSLLVTTVLYTAVVVALHGVVAPSAFAEGSPVTTVPLGVAASKLGVPMVRQYFLPLAAVVAIFTTMLVGTMSASRVVFALGRNGTLPRAFAAVHSRFQVPWVGLVAVSLVAAALTIFPEYFYELLVIASVVGTGLPYALNIVSFVGLRHYRTDVTPPFRAPGGDALPAVALVALSVAMVGLGSTEVLWSVGSIALLGTYFLVRYLRRPDLFRQRDAATNWE</sequence>
<dbReference type="EMBL" id="AEMG01000019">
    <property type="protein sequence ID" value="EFW90982.1"/>
    <property type="molecule type" value="Genomic_DNA"/>
</dbReference>
<dbReference type="Gene3D" id="1.20.1740.10">
    <property type="entry name" value="Amino acid/polyamine transporter I"/>
    <property type="match status" value="1"/>
</dbReference>
<dbReference type="PANTHER" id="PTHR42770:SF7">
    <property type="entry name" value="MEMBRANE PROTEIN"/>
    <property type="match status" value="1"/>
</dbReference>
<feature type="transmembrane region" description="Helical" evidence="6">
    <location>
        <begin position="202"/>
        <end position="222"/>
    </location>
</feature>
<feature type="transmembrane region" description="Helical" evidence="6">
    <location>
        <begin position="51"/>
        <end position="68"/>
    </location>
</feature>
<comment type="subcellular location">
    <subcellularLocation>
        <location evidence="1">Cell membrane</location>
        <topology evidence="1">Multi-pass membrane protein</topology>
    </subcellularLocation>
</comment>
<keyword evidence="4 6" id="KW-1133">Transmembrane helix</keyword>
<protein>
    <submittedName>
        <fullName evidence="8">Amino acid/polyamine/organocation transporter, APC superfamily</fullName>
    </submittedName>
    <submittedName>
        <fullName evidence="7">Ethanolamine transporter, putative</fullName>
    </submittedName>
</protein>
<evidence type="ECO:0000256" key="5">
    <source>
        <dbReference type="ARBA" id="ARBA00023136"/>
    </source>
</evidence>
<feature type="transmembrane region" description="Helical" evidence="6">
    <location>
        <begin position="17"/>
        <end position="39"/>
    </location>
</feature>
<organism evidence="7 9">
    <name type="scientific">Haladaptatus paucihalophilus DX253</name>
    <dbReference type="NCBI Taxonomy" id="797209"/>
    <lineage>
        <taxon>Archaea</taxon>
        <taxon>Methanobacteriati</taxon>
        <taxon>Methanobacteriota</taxon>
        <taxon>Stenosarchaea group</taxon>
        <taxon>Halobacteria</taxon>
        <taxon>Halobacteriales</taxon>
        <taxon>Haladaptataceae</taxon>
        <taxon>Haladaptatus</taxon>
    </lineage>
</organism>
<dbReference type="PIRSF" id="PIRSF006060">
    <property type="entry name" value="AA_transporter"/>
    <property type="match status" value="1"/>
</dbReference>
<evidence type="ECO:0000256" key="4">
    <source>
        <dbReference type="ARBA" id="ARBA00022989"/>
    </source>
</evidence>
<dbReference type="AlphaFoldDB" id="E7QXH9"/>
<accession>E7QXH9</accession>
<proteinExistence type="predicted"/>